<comment type="caution">
    <text evidence="4">The sequence shown here is derived from an EMBL/GenBank/DDBJ whole genome shotgun (WGS) entry which is preliminary data.</text>
</comment>
<evidence type="ECO:0000313" key="8">
    <source>
        <dbReference type="Proteomes" id="UP000285642"/>
    </source>
</evidence>
<accession>A0A413SRU4</accession>
<evidence type="ECO:0000259" key="2">
    <source>
        <dbReference type="Pfam" id="PF18167"/>
    </source>
</evidence>
<dbReference type="RefSeq" id="WP_118146165.1">
    <property type="nucleotide sequence ID" value="NZ_JBBNJA010000005.1"/>
</dbReference>
<gene>
    <name evidence="5" type="ORF">DW860_11505</name>
    <name evidence="4" type="ORF">DW924_05960</name>
    <name evidence="3" type="ORF">DWX53_13355</name>
</gene>
<keyword evidence="1" id="KW-0472">Membrane</keyword>
<dbReference type="EMBL" id="QRWH01000016">
    <property type="protein sequence ID" value="RGT07196.1"/>
    <property type="molecule type" value="Genomic_DNA"/>
</dbReference>
<proteinExistence type="predicted"/>
<keyword evidence="1" id="KW-1133">Transmembrane helix</keyword>
<evidence type="ECO:0000313" key="7">
    <source>
        <dbReference type="Proteomes" id="UP000284742"/>
    </source>
</evidence>
<dbReference type="EMBL" id="QSFS01000005">
    <property type="protein sequence ID" value="RHA71047.1"/>
    <property type="molecule type" value="Genomic_DNA"/>
</dbReference>
<evidence type="ECO:0000313" key="5">
    <source>
        <dbReference type="EMBL" id="RHC05624.1"/>
    </source>
</evidence>
<protein>
    <recommendedName>
        <fullName evidence="2">CD-NTase-associated protein 16 NUDIX domain-containing protein</fullName>
    </recommendedName>
</protein>
<evidence type="ECO:0000256" key="1">
    <source>
        <dbReference type="SAM" id="Phobius"/>
    </source>
</evidence>
<dbReference type="Proteomes" id="UP000285642">
    <property type="component" value="Unassembled WGS sequence"/>
</dbReference>
<evidence type="ECO:0000313" key="6">
    <source>
        <dbReference type="Proteomes" id="UP000283630"/>
    </source>
</evidence>
<dbReference type="Proteomes" id="UP000284742">
    <property type="component" value="Unassembled WGS sequence"/>
</dbReference>
<feature type="domain" description="CD-NTase-associated protein 16 NUDIX" evidence="2">
    <location>
        <begin position="78"/>
        <end position="280"/>
    </location>
</feature>
<reference evidence="6 7" key="1">
    <citation type="submission" date="2018-08" db="EMBL/GenBank/DDBJ databases">
        <title>A genome reference for cultivated species of the human gut microbiota.</title>
        <authorList>
            <person name="Zou Y."/>
            <person name="Xue W."/>
            <person name="Luo G."/>
        </authorList>
    </citation>
    <scope>NUCLEOTIDE SEQUENCE [LARGE SCALE GENOMIC DNA]</scope>
    <source>
        <strain evidence="3 6">AF19-4AC</strain>
        <strain evidence="5 7">AM37-5</strain>
        <strain evidence="4 8">AM42-8</strain>
    </source>
</reference>
<dbReference type="EMBL" id="QSHK01000008">
    <property type="protein sequence ID" value="RHC05624.1"/>
    <property type="molecule type" value="Genomic_DNA"/>
</dbReference>
<dbReference type="InterPro" id="IPR040829">
    <property type="entry name" value="Cap16_NUDIX"/>
</dbReference>
<name>A0A413SRU4_9FIRM</name>
<keyword evidence="1" id="KW-0812">Transmembrane</keyword>
<evidence type="ECO:0000313" key="3">
    <source>
        <dbReference type="EMBL" id="RGT07196.1"/>
    </source>
</evidence>
<evidence type="ECO:0000313" key="4">
    <source>
        <dbReference type="EMBL" id="RHA71047.1"/>
    </source>
</evidence>
<dbReference type="Pfam" id="PF18167">
    <property type="entry name" value="Sa_NUDIX"/>
    <property type="match status" value="1"/>
</dbReference>
<feature type="transmembrane region" description="Helical" evidence="1">
    <location>
        <begin position="7"/>
        <end position="24"/>
    </location>
</feature>
<sequence>MKKILKCLIYLIITVASIITIVEFELKNIPVGSSIGGLIAGLVLGPLKDSFIDITDNTDWKTSQRRLERAKMINKNTKIRISFSYLFRIKIQGKYFLVKNARGTGKYQPVGGVYKYKDIEGQYLRKEFSAEDDDKIPSDESSKNDYRLNFEDQYLRKFVKRFNKTEERENLSDLSREFKEELIDTGILNINDFKNLTYTYYGRHITEVAYGEHFRCFEMLLADIVELNLTSAQEDKFIELINKKSDKYIFASVDEIESLGVKAGSNDLIEKIADHTNKILIENSNVLTQPKGKQYKKKRYRCSM</sequence>
<dbReference type="Proteomes" id="UP000283630">
    <property type="component" value="Unassembled WGS sequence"/>
</dbReference>
<organism evidence="4 8">
    <name type="scientific">Dorea formicigenerans</name>
    <dbReference type="NCBI Taxonomy" id="39486"/>
    <lineage>
        <taxon>Bacteria</taxon>
        <taxon>Bacillati</taxon>
        <taxon>Bacillota</taxon>
        <taxon>Clostridia</taxon>
        <taxon>Lachnospirales</taxon>
        <taxon>Lachnospiraceae</taxon>
        <taxon>Dorea</taxon>
    </lineage>
</organism>
<dbReference type="AlphaFoldDB" id="A0A413SRU4"/>